<reference evidence="9" key="1">
    <citation type="submission" date="2023-01" db="EMBL/GenBank/DDBJ databases">
        <title>Key to firefly adult light organ development and bioluminescence: homeobox transcription factors regulate luciferase expression and transportation to peroxisome.</title>
        <authorList>
            <person name="Fu X."/>
        </authorList>
    </citation>
    <scope>NUCLEOTIDE SEQUENCE [LARGE SCALE GENOMIC DNA]</scope>
</reference>
<keyword evidence="4" id="KW-0804">Transcription</keyword>
<evidence type="ECO:0000313" key="8">
    <source>
        <dbReference type="EMBL" id="KAK4882125.1"/>
    </source>
</evidence>
<evidence type="ECO:0000256" key="4">
    <source>
        <dbReference type="ARBA" id="ARBA00023163"/>
    </source>
</evidence>
<comment type="subunit">
    <text evidence="1">Self-associates forming complexes of several hundred monomers.</text>
</comment>
<evidence type="ECO:0000256" key="5">
    <source>
        <dbReference type="ARBA" id="ARBA00025466"/>
    </source>
</evidence>
<protein>
    <recommendedName>
        <fullName evidence="2">Regulatory protein zeste</fullName>
    </recommendedName>
</protein>
<accession>A0AAN7Q709</accession>
<comment type="caution">
    <text evidence="8">The sequence shown here is derived from an EMBL/GenBank/DDBJ whole genome shotgun (WGS) entry which is preliminary data.</text>
</comment>
<dbReference type="Pfam" id="PF13873">
    <property type="entry name" value="Myb_DNA-bind_5"/>
    <property type="match status" value="1"/>
</dbReference>
<gene>
    <name evidence="8" type="ORF">RN001_005444</name>
</gene>
<name>A0AAN7Q709_9COLE</name>
<proteinExistence type="predicted"/>
<feature type="coiled-coil region" evidence="6">
    <location>
        <begin position="242"/>
        <end position="288"/>
    </location>
</feature>
<evidence type="ECO:0000256" key="1">
    <source>
        <dbReference type="ARBA" id="ARBA00011764"/>
    </source>
</evidence>
<dbReference type="InterPro" id="IPR028002">
    <property type="entry name" value="Myb_DNA-bind_5"/>
</dbReference>
<dbReference type="Proteomes" id="UP001353858">
    <property type="component" value="Unassembled WGS sequence"/>
</dbReference>
<evidence type="ECO:0000313" key="9">
    <source>
        <dbReference type="Proteomes" id="UP001353858"/>
    </source>
</evidence>
<comment type="function">
    <text evidence="5">Involved in transvection phenomena (= synapsis-dependent gene expression), where the synaptic pairing of chromosomes carrying genes with which zeste interacts influences the expression of these genes. Zeste binds to DNA and stimulates transcription from a nearby promoter.</text>
</comment>
<feature type="domain" description="Myb/SANT-like DNA-binding" evidence="7">
    <location>
        <begin position="13"/>
        <end position="89"/>
    </location>
</feature>
<keyword evidence="6" id="KW-0175">Coiled coil</keyword>
<organism evidence="8 9">
    <name type="scientific">Aquatica leii</name>
    <dbReference type="NCBI Taxonomy" id="1421715"/>
    <lineage>
        <taxon>Eukaryota</taxon>
        <taxon>Metazoa</taxon>
        <taxon>Ecdysozoa</taxon>
        <taxon>Arthropoda</taxon>
        <taxon>Hexapoda</taxon>
        <taxon>Insecta</taxon>
        <taxon>Pterygota</taxon>
        <taxon>Neoptera</taxon>
        <taxon>Endopterygota</taxon>
        <taxon>Coleoptera</taxon>
        <taxon>Polyphaga</taxon>
        <taxon>Elateriformia</taxon>
        <taxon>Elateroidea</taxon>
        <taxon>Lampyridae</taxon>
        <taxon>Luciolinae</taxon>
        <taxon>Aquatica</taxon>
    </lineage>
</organism>
<sequence>MNCKSAAPPYANKKKASTKQLSFLIDFIKSHKVMLPEKTKPAEADCNLKEKLWDELTTSLNSINYGATKNKLQWKKTFIDWKCHTKKKARGLSKFQDGKGGAESDFSKKLSPLEEKLMNVISCGSVKEANLQEVEFDIEISKEEKGLMEDVFIIKNESDLLTDHLNENFFESYKRPEDSTCSDTNRRETEQPANIQRIADVWSESEESRAQSFQNGVKTHIEQSETVDLLSSSFSLTGKLPITELEIRLLEAKNKERELALKEKEFQLEEKNKERELALREKELQLRERELQFQEQKYKV</sequence>
<evidence type="ECO:0000256" key="3">
    <source>
        <dbReference type="ARBA" id="ARBA00023015"/>
    </source>
</evidence>
<keyword evidence="9" id="KW-1185">Reference proteome</keyword>
<dbReference type="AlphaFoldDB" id="A0AAN7Q709"/>
<dbReference type="EMBL" id="JARPUR010000002">
    <property type="protein sequence ID" value="KAK4882125.1"/>
    <property type="molecule type" value="Genomic_DNA"/>
</dbReference>
<evidence type="ECO:0000256" key="2">
    <source>
        <dbReference type="ARBA" id="ARBA00016807"/>
    </source>
</evidence>
<evidence type="ECO:0000259" key="7">
    <source>
        <dbReference type="Pfam" id="PF13873"/>
    </source>
</evidence>
<evidence type="ECO:0000256" key="6">
    <source>
        <dbReference type="SAM" id="Coils"/>
    </source>
</evidence>
<keyword evidence="3" id="KW-0805">Transcription regulation</keyword>